<sequence length="90" mass="10447">MSSYFSKVIKAGERQREFNFRQLSAGAEIKYHVDVPDDKGNRIIFQMYKDVEGKWKTSASVLPLWIHSAEDVLNDAITEQIQEEQLSKKK</sequence>
<keyword evidence="2" id="KW-1185">Reference proteome</keyword>
<reference evidence="1 2" key="1">
    <citation type="submission" date="2016-11" db="EMBL/GenBank/DDBJ databases">
        <authorList>
            <person name="Jaros S."/>
            <person name="Januszkiewicz K."/>
            <person name="Wedrychowicz H."/>
        </authorList>
    </citation>
    <scope>NUCLEOTIDE SEQUENCE [LARGE SCALE GENOMIC DNA]</scope>
    <source>
        <strain evidence="1 2">DSM 18119</strain>
    </source>
</reference>
<dbReference type="EMBL" id="FQUU01000001">
    <property type="protein sequence ID" value="SHE29062.1"/>
    <property type="molecule type" value="Genomic_DNA"/>
</dbReference>
<evidence type="ECO:0000313" key="1">
    <source>
        <dbReference type="EMBL" id="SHE29062.1"/>
    </source>
</evidence>
<dbReference type="RefSeq" id="WP_072833225.1">
    <property type="nucleotide sequence ID" value="NZ_FQUU01000001.1"/>
</dbReference>
<proteinExistence type="predicted"/>
<dbReference type="Proteomes" id="UP000184048">
    <property type="component" value="Unassembled WGS sequence"/>
</dbReference>
<accession>A0A1M4SA49</accession>
<protein>
    <submittedName>
        <fullName evidence="1">Uncharacterized protein</fullName>
    </submittedName>
</protein>
<name>A0A1M4SA49_9BACT</name>
<dbReference type="STRING" id="1121884.SAMN02745131_00034"/>
<evidence type="ECO:0000313" key="2">
    <source>
        <dbReference type="Proteomes" id="UP000184048"/>
    </source>
</evidence>
<organism evidence="1 2">
    <name type="scientific">Flavisolibacter ginsengisoli DSM 18119</name>
    <dbReference type="NCBI Taxonomy" id="1121884"/>
    <lineage>
        <taxon>Bacteria</taxon>
        <taxon>Pseudomonadati</taxon>
        <taxon>Bacteroidota</taxon>
        <taxon>Chitinophagia</taxon>
        <taxon>Chitinophagales</taxon>
        <taxon>Chitinophagaceae</taxon>
        <taxon>Flavisolibacter</taxon>
    </lineage>
</organism>
<gene>
    <name evidence="1" type="ORF">SAMN02745131_00034</name>
</gene>
<dbReference type="AlphaFoldDB" id="A0A1M4SA49"/>
<dbReference type="OrthoDB" id="673593at2"/>